<protein>
    <recommendedName>
        <fullName evidence="1">DH domain-containing protein</fullName>
    </recommendedName>
</protein>
<dbReference type="GO" id="GO:0005085">
    <property type="term" value="F:guanyl-nucleotide exchange factor activity"/>
    <property type="evidence" value="ECO:0007669"/>
    <property type="project" value="InterPro"/>
</dbReference>
<dbReference type="GO" id="GO:0031106">
    <property type="term" value="P:septin ring organization"/>
    <property type="evidence" value="ECO:0007669"/>
    <property type="project" value="TreeGrafter"/>
</dbReference>
<organism evidence="2 3">
    <name type="scientific">Physocladia obscura</name>
    <dbReference type="NCBI Taxonomy" id="109957"/>
    <lineage>
        <taxon>Eukaryota</taxon>
        <taxon>Fungi</taxon>
        <taxon>Fungi incertae sedis</taxon>
        <taxon>Chytridiomycota</taxon>
        <taxon>Chytridiomycota incertae sedis</taxon>
        <taxon>Chytridiomycetes</taxon>
        <taxon>Chytridiales</taxon>
        <taxon>Chytriomycetaceae</taxon>
        <taxon>Physocladia</taxon>
    </lineage>
</organism>
<evidence type="ECO:0000259" key="1">
    <source>
        <dbReference type="PROSITE" id="PS50010"/>
    </source>
</evidence>
<proteinExistence type="predicted"/>
<dbReference type="SUPFAM" id="SSF48065">
    <property type="entry name" value="DBL homology domain (DH-domain)"/>
    <property type="match status" value="1"/>
</dbReference>
<evidence type="ECO:0000313" key="3">
    <source>
        <dbReference type="Proteomes" id="UP001211907"/>
    </source>
</evidence>
<comment type="caution">
    <text evidence="2">The sequence shown here is derived from an EMBL/GenBank/DDBJ whole genome shotgun (WGS) entry which is preliminary data.</text>
</comment>
<dbReference type="EMBL" id="JADGJH010000035">
    <property type="protein sequence ID" value="KAJ3141388.1"/>
    <property type="molecule type" value="Genomic_DNA"/>
</dbReference>
<dbReference type="SMART" id="SM00325">
    <property type="entry name" value="RhoGEF"/>
    <property type="match status" value="1"/>
</dbReference>
<dbReference type="Proteomes" id="UP001211907">
    <property type="component" value="Unassembled WGS sequence"/>
</dbReference>
<name>A0AAD5XHB1_9FUNG</name>
<dbReference type="GO" id="GO:0000935">
    <property type="term" value="C:division septum"/>
    <property type="evidence" value="ECO:0007669"/>
    <property type="project" value="TreeGrafter"/>
</dbReference>
<dbReference type="PANTHER" id="PTHR47339">
    <property type="entry name" value="CELL DIVISION CONTROL PROTEIN 24"/>
    <property type="match status" value="1"/>
</dbReference>
<dbReference type="GO" id="GO:0005634">
    <property type="term" value="C:nucleus"/>
    <property type="evidence" value="ECO:0007669"/>
    <property type="project" value="TreeGrafter"/>
</dbReference>
<reference evidence="2" key="1">
    <citation type="submission" date="2020-05" db="EMBL/GenBank/DDBJ databases">
        <title>Phylogenomic resolution of chytrid fungi.</title>
        <authorList>
            <person name="Stajich J.E."/>
            <person name="Amses K."/>
            <person name="Simmons R."/>
            <person name="Seto K."/>
            <person name="Myers J."/>
            <person name="Bonds A."/>
            <person name="Quandt C.A."/>
            <person name="Barry K."/>
            <person name="Liu P."/>
            <person name="Grigoriev I."/>
            <person name="Longcore J.E."/>
            <person name="James T.Y."/>
        </authorList>
    </citation>
    <scope>NUCLEOTIDE SEQUENCE</scope>
    <source>
        <strain evidence="2">JEL0513</strain>
    </source>
</reference>
<dbReference type="InterPro" id="IPR000219">
    <property type="entry name" value="DH_dom"/>
</dbReference>
<dbReference type="Gene3D" id="1.20.900.10">
    <property type="entry name" value="Dbl homology (DH) domain"/>
    <property type="match status" value="2"/>
</dbReference>
<dbReference type="Pfam" id="PF00621">
    <property type="entry name" value="RhoGEF"/>
    <property type="match status" value="1"/>
</dbReference>
<dbReference type="GO" id="GO:0043332">
    <property type="term" value="C:mating projection tip"/>
    <property type="evidence" value="ECO:0007669"/>
    <property type="project" value="TreeGrafter"/>
</dbReference>
<dbReference type="InterPro" id="IPR035899">
    <property type="entry name" value="DBL_dom_sf"/>
</dbReference>
<evidence type="ECO:0000313" key="2">
    <source>
        <dbReference type="EMBL" id="KAJ3141388.1"/>
    </source>
</evidence>
<dbReference type="InterPro" id="IPR053026">
    <property type="entry name" value="CDC42_GEF"/>
</dbReference>
<gene>
    <name evidence="2" type="ORF">HK100_007424</name>
</gene>
<keyword evidence="3" id="KW-1185">Reference proteome</keyword>
<dbReference type="GO" id="GO:0005737">
    <property type="term" value="C:cytoplasm"/>
    <property type="evidence" value="ECO:0007669"/>
    <property type="project" value="TreeGrafter"/>
</dbReference>
<dbReference type="PANTHER" id="PTHR47339:SF1">
    <property type="entry name" value="CELL DIVISION CONTROL PROTEIN 24"/>
    <property type="match status" value="1"/>
</dbReference>
<dbReference type="Pfam" id="PF06395">
    <property type="entry name" value="CDC24"/>
    <property type="match status" value="1"/>
</dbReference>
<accession>A0AAD5XHB1</accession>
<dbReference type="AlphaFoldDB" id="A0AAD5XHB1"/>
<dbReference type="PROSITE" id="PS50010">
    <property type="entry name" value="DH_2"/>
    <property type="match status" value="1"/>
</dbReference>
<sequence length="419" mass="48448">MPLKLAVQKNHVKIMKILLNDSRVDPAGQANWYIQKACELGLLEIVRLFLQHSNTGPYPRVSVSNRPSLQPSSKPLFQRCIDLVANLCSFSYFKSLLFANDIQEYPISNLKNSYLPTVADPLELLWHLFKLGAPLCVLYNKLAEINSGRLLQHGDISGITSDEYPKIPCKDNLYKFLSACIEMNIPLAQEIGGISVLYKDNIAGFMKFLSLVEDIVDQIKLANNIPDPNKVQFTTEESKDILNPLYSQSRILKEMIKTERTYVFSLEQLKIYANDLRASFLFDENMTTTLLSNLDELLDFQRRFIENAFAVYFEFCKNYQKASDVLRSQTLKLLDLIIKPCEIQSYLIKPLQRLINYPTFLEQLIDATESKLYPYKNELEEALQSIKRITKELSEIFRKEENMLIKKFLTKKMHGWKVL</sequence>
<dbReference type="InterPro" id="IPR010481">
    <property type="entry name" value="Cdc24/Scd1_N"/>
</dbReference>
<dbReference type="GO" id="GO:0030010">
    <property type="term" value="P:establishment of cell polarity"/>
    <property type="evidence" value="ECO:0007669"/>
    <property type="project" value="TreeGrafter"/>
</dbReference>
<feature type="domain" description="DH" evidence="1">
    <location>
        <begin position="247"/>
        <end position="396"/>
    </location>
</feature>